<comment type="caution">
    <text evidence="6">The sequence shown here is derived from an EMBL/GenBank/DDBJ whole genome shotgun (WGS) entry which is preliminary data.</text>
</comment>
<organism evidence="6 7">
    <name type="scientific">Sphingomonas melonis</name>
    <dbReference type="NCBI Taxonomy" id="152682"/>
    <lineage>
        <taxon>Bacteria</taxon>
        <taxon>Pseudomonadati</taxon>
        <taxon>Pseudomonadota</taxon>
        <taxon>Alphaproteobacteria</taxon>
        <taxon>Sphingomonadales</taxon>
        <taxon>Sphingomonadaceae</taxon>
        <taxon>Sphingomonas</taxon>
    </lineage>
</organism>
<dbReference type="Gene3D" id="3.20.20.80">
    <property type="entry name" value="Glycosidases"/>
    <property type="match status" value="1"/>
</dbReference>
<dbReference type="GO" id="GO:0004135">
    <property type="term" value="F:amylo-alpha-1,6-glucosidase activity"/>
    <property type="evidence" value="ECO:0007669"/>
    <property type="project" value="InterPro"/>
</dbReference>
<reference evidence="6 7" key="1">
    <citation type="submission" date="2015-01" db="EMBL/GenBank/DDBJ databases">
        <title>Genome of Sphingomonas taxi strain 30a.</title>
        <authorList>
            <person name="Eevers N."/>
            <person name="Van Hamme J."/>
            <person name="Bottos E."/>
            <person name="Weyens N."/>
            <person name="Vangronsveld J."/>
        </authorList>
    </citation>
    <scope>NUCLEOTIDE SEQUENCE [LARGE SCALE GENOMIC DNA]</scope>
    <source>
        <strain evidence="6 7">30a</strain>
    </source>
</reference>
<dbReference type="CDD" id="cd02856">
    <property type="entry name" value="E_set_GDE_Isoamylase_N"/>
    <property type="match status" value="1"/>
</dbReference>
<dbReference type="SUPFAM" id="SSF51011">
    <property type="entry name" value="Glycosyl hydrolase domain"/>
    <property type="match status" value="1"/>
</dbReference>
<feature type="compositionally biased region" description="Basic and acidic residues" evidence="4">
    <location>
        <begin position="504"/>
        <end position="526"/>
    </location>
</feature>
<comment type="similarity">
    <text evidence="1">Belongs to the glycosyl hydrolase 13 family.</text>
</comment>
<evidence type="ECO:0000259" key="5">
    <source>
        <dbReference type="SMART" id="SM00642"/>
    </source>
</evidence>
<dbReference type="InterPro" id="IPR006047">
    <property type="entry name" value="GH13_cat_dom"/>
</dbReference>
<dbReference type="SUPFAM" id="SSF81296">
    <property type="entry name" value="E set domains"/>
    <property type="match status" value="1"/>
</dbReference>
<dbReference type="Gene3D" id="2.60.40.1180">
    <property type="entry name" value="Golgi alpha-mannosidase II"/>
    <property type="match status" value="1"/>
</dbReference>
<dbReference type="InterPro" id="IPR017853">
    <property type="entry name" value="GH"/>
</dbReference>
<sequence length="732" mass="81511">MAGCAAGLRSTGTFHAAPAFSLAHIMGVLILHSLPDRLDAGSPYPLGATFDGLGVNFAVYSANADAIELCLFDATGKRELKRIALPECTDEVWHGYLPDAGPGLLYGYRAHGRYEPENGHRFNPNKLLLDPYARKLHGQIKWTDALHGYKVGHPKEDLSFDKRDSAPAMPKAVVVDDHWDWSRDTKPNTPWSETVIYEAHVKGLTKLMELVPPNERGTYAGLGHPAVIAHLKRIGVTALELLPIHSFTQDRFLQEKGLKNYWGYNTLGFFAPEQAYMSSDSQDELRRAVHRLHKAGIEVILDVVYNHTCEGSEKGPTLSWRGLDNASYYRLVKDQPRYSINDTGTGNTLNLSKARVIQMVTDSLRYWATSFGIDGFRFDLGLTLGREEHGFDPGAAFFDVVRQDPVLGRLKLMAEPWDVGPGGYQLGNFPPGFAEWNDKYRDTVRQFWRGDAGQRADLAARLSGSGDLFDRRSRRPWASINLLSAHDGFTLADTVMYEERLNEANGEDNRDGHDNNHSRNWGHEGPTDDPAINDARGRVQRSMLTTLLASLGTPMLVAGDEFGRTQQGNNNAYCQDNAISWLDWDAAATPEGQTQIDFVARLTDLRRRYAVLRAPTFLYGQDTPGQGVNDIEWWDERGQQLSAEDWQNPEGRALMMRRASRNAAGELDVVSLLLNGSPDPVTFHLPPPHATRIVLIDSAKPDQGEMEIEDAYEVSPQGAVLLTWTGAFEDQA</sequence>
<dbReference type="InterPro" id="IPR011837">
    <property type="entry name" value="Glycogen_debranch_GlgX"/>
</dbReference>
<dbReference type="CDD" id="cd11326">
    <property type="entry name" value="AmyAc_Glg_debranch"/>
    <property type="match status" value="1"/>
</dbReference>
<proteinExistence type="inferred from homology"/>
<keyword evidence="3" id="KW-0326">Glycosidase</keyword>
<dbReference type="SMART" id="SM00642">
    <property type="entry name" value="Aamy"/>
    <property type="match status" value="1"/>
</dbReference>
<dbReference type="PATRIC" id="fig|1549858.7.peg.1888"/>
<dbReference type="EMBL" id="JXTP01000007">
    <property type="protein sequence ID" value="KIU30063.1"/>
    <property type="molecule type" value="Genomic_DNA"/>
</dbReference>
<accession>A0A0D1K906</accession>
<name>A0A0D1K906_9SPHN</name>
<dbReference type="Pfam" id="PF00128">
    <property type="entry name" value="Alpha-amylase"/>
    <property type="match status" value="1"/>
</dbReference>
<dbReference type="Gene3D" id="2.60.40.10">
    <property type="entry name" value="Immunoglobulins"/>
    <property type="match status" value="1"/>
</dbReference>
<dbReference type="PANTHER" id="PTHR43002">
    <property type="entry name" value="GLYCOGEN DEBRANCHING ENZYME"/>
    <property type="match status" value="1"/>
</dbReference>
<evidence type="ECO:0000313" key="7">
    <source>
        <dbReference type="Proteomes" id="UP000033203"/>
    </source>
</evidence>
<dbReference type="GO" id="GO:0005980">
    <property type="term" value="P:glycogen catabolic process"/>
    <property type="evidence" value="ECO:0007669"/>
    <property type="project" value="InterPro"/>
</dbReference>
<dbReference type="InterPro" id="IPR044505">
    <property type="entry name" value="GlgX_Isoamylase_N_E_set"/>
</dbReference>
<dbReference type="InterPro" id="IPR004193">
    <property type="entry name" value="Glyco_hydro_13_N"/>
</dbReference>
<dbReference type="Proteomes" id="UP000033203">
    <property type="component" value="Unassembled WGS sequence"/>
</dbReference>
<feature type="domain" description="Glycosyl hydrolase family 13 catalytic" evidence="5">
    <location>
        <begin position="202"/>
        <end position="606"/>
    </location>
</feature>
<keyword evidence="2" id="KW-0378">Hydrolase</keyword>
<dbReference type="AlphaFoldDB" id="A0A0D1K906"/>
<evidence type="ECO:0000256" key="1">
    <source>
        <dbReference type="ARBA" id="ARBA00008061"/>
    </source>
</evidence>
<evidence type="ECO:0000256" key="2">
    <source>
        <dbReference type="ARBA" id="ARBA00022801"/>
    </source>
</evidence>
<feature type="region of interest" description="Disordered" evidence="4">
    <location>
        <begin position="504"/>
        <end position="530"/>
    </location>
</feature>
<dbReference type="NCBIfam" id="TIGR02100">
    <property type="entry name" value="glgX_debranch"/>
    <property type="match status" value="1"/>
</dbReference>
<dbReference type="InterPro" id="IPR014756">
    <property type="entry name" value="Ig_E-set"/>
</dbReference>
<protein>
    <submittedName>
        <fullName evidence="6">Glycogen debranching protein</fullName>
    </submittedName>
</protein>
<evidence type="ECO:0000313" key="6">
    <source>
        <dbReference type="EMBL" id="KIU30063.1"/>
    </source>
</evidence>
<evidence type="ECO:0000256" key="4">
    <source>
        <dbReference type="SAM" id="MobiDB-lite"/>
    </source>
</evidence>
<dbReference type="SUPFAM" id="SSF51445">
    <property type="entry name" value="(Trans)glycosidases"/>
    <property type="match status" value="1"/>
</dbReference>
<dbReference type="InterPro" id="IPR013783">
    <property type="entry name" value="Ig-like_fold"/>
</dbReference>
<gene>
    <name evidence="6" type="ORF">SR41_01165</name>
</gene>
<dbReference type="Pfam" id="PF02922">
    <property type="entry name" value="CBM_48"/>
    <property type="match status" value="1"/>
</dbReference>
<evidence type="ECO:0000256" key="3">
    <source>
        <dbReference type="ARBA" id="ARBA00023295"/>
    </source>
</evidence>
<dbReference type="InterPro" id="IPR013780">
    <property type="entry name" value="Glyco_hydro_b"/>
</dbReference>